<keyword evidence="4" id="KW-0677">Repeat</keyword>
<dbReference type="PATRIC" id="fig|285983.3.peg.2348"/>
<comment type="caution">
    <text evidence="13">The sequence shown here is derived from an EMBL/GenBank/DDBJ whole genome shotgun (WGS) entry which is preliminary data.</text>
</comment>
<dbReference type="InterPro" id="IPR002550">
    <property type="entry name" value="CNNM"/>
</dbReference>
<evidence type="ECO:0000259" key="11">
    <source>
        <dbReference type="PROSITE" id="PS51371"/>
    </source>
</evidence>
<dbReference type="Pfam" id="PF01595">
    <property type="entry name" value="CNNM"/>
    <property type="match status" value="1"/>
</dbReference>
<dbReference type="SUPFAM" id="SSF54631">
    <property type="entry name" value="CBS-domain pair"/>
    <property type="match status" value="1"/>
</dbReference>
<feature type="transmembrane region" description="Helical" evidence="10">
    <location>
        <begin position="23"/>
        <end position="44"/>
    </location>
</feature>
<feature type="domain" description="CBS" evidence="11">
    <location>
        <begin position="238"/>
        <end position="301"/>
    </location>
</feature>
<dbReference type="InterPro" id="IPR005170">
    <property type="entry name" value="Transptr-assoc_dom"/>
</dbReference>
<evidence type="ECO:0000313" key="14">
    <source>
        <dbReference type="Proteomes" id="UP000032512"/>
    </source>
</evidence>
<dbReference type="SUPFAM" id="SSF56176">
    <property type="entry name" value="FAD-binding/transporter-associated domain-like"/>
    <property type="match status" value="1"/>
</dbReference>
<dbReference type="Gene3D" id="3.10.580.10">
    <property type="entry name" value="CBS-domain"/>
    <property type="match status" value="1"/>
</dbReference>
<dbReference type="FunFam" id="3.10.580.10:FF:000002">
    <property type="entry name" value="Magnesium/cobalt efflux protein CorC"/>
    <property type="match status" value="1"/>
</dbReference>
<sequence length="459" mass="51020">MDDLWYNHVKDKFGGRALLGTEIIVLLILIVLNAFFAASEIALISLNDNKIKVMAESGDKKAKLLYNLTAEPSRFLATIQIGITLAGFLASAFAAESFAGGMASFLGELGVPLTQSMLELVSVITITLMLSYFTLVLGELVPKRLALQKAEPIAMFAAAPLTVLSKISSPFVKFLTLSTNGIVRLFGVDPNADEENVTEEEIRMMVDVGMEKGTIQDSEKMMINNIFEFDNKTVSDIMTHRTNIVALSIEASLKETVQLVNLEQYTRMPVYEGDIDHIVGILHTKDLIQFIECVDQKEFDLRSMLREPSFVLDSMRLDQLFKVMQKSNIHMAVAIDEYGGTDGIVTIEDLIEEIVGNIADEYDELEQDSAEVEQLGPNHYAMAGTLHLYEVENLLKIELPSEHFDTLSGFVLGQLGYIPDQGEKPEVKFQDIVFTVDEMDDRRIARVNVLLKDSSSAAE</sequence>
<evidence type="ECO:0000256" key="4">
    <source>
        <dbReference type="ARBA" id="ARBA00022737"/>
    </source>
</evidence>
<dbReference type="Pfam" id="PF03471">
    <property type="entry name" value="CorC_HlyC"/>
    <property type="match status" value="1"/>
</dbReference>
<dbReference type="EMBL" id="JXIQ01000140">
    <property type="protein sequence ID" value="KIY20985.1"/>
    <property type="molecule type" value="Genomic_DNA"/>
</dbReference>
<dbReference type="InterPro" id="IPR036318">
    <property type="entry name" value="FAD-bd_PCMH-like_sf"/>
</dbReference>
<dbReference type="InterPro" id="IPR046342">
    <property type="entry name" value="CBS_dom_sf"/>
</dbReference>
<keyword evidence="7 9" id="KW-0472">Membrane</keyword>
<gene>
    <name evidence="13" type="ORF">UB32_16180</name>
</gene>
<evidence type="ECO:0000256" key="3">
    <source>
        <dbReference type="ARBA" id="ARBA00022692"/>
    </source>
</evidence>
<dbReference type="Gene3D" id="3.30.465.10">
    <property type="match status" value="1"/>
</dbReference>
<evidence type="ECO:0000256" key="9">
    <source>
        <dbReference type="PROSITE-ProRule" id="PRU01193"/>
    </source>
</evidence>
<dbReference type="AlphaFoldDB" id="A0A0D6Z6Q4"/>
<proteinExistence type="inferred from homology"/>
<feature type="transmembrane region" description="Helical" evidence="10">
    <location>
        <begin position="75"/>
        <end position="100"/>
    </location>
</feature>
<dbReference type="Pfam" id="PF00571">
    <property type="entry name" value="CBS"/>
    <property type="match status" value="2"/>
</dbReference>
<dbReference type="GO" id="GO:0050660">
    <property type="term" value="F:flavin adenine dinucleotide binding"/>
    <property type="evidence" value="ECO:0007669"/>
    <property type="project" value="InterPro"/>
</dbReference>
<feature type="domain" description="CBS" evidence="11">
    <location>
        <begin position="304"/>
        <end position="361"/>
    </location>
</feature>
<protein>
    <submittedName>
        <fullName evidence="13">Hemolysin-like protein</fullName>
    </submittedName>
</protein>
<dbReference type="InterPro" id="IPR016169">
    <property type="entry name" value="FAD-bd_PCMH_sub2"/>
</dbReference>
<evidence type="ECO:0000256" key="10">
    <source>
        <dbReference type="SAM" id="Phobius"/>
    </source>
</evidence>
<name>A0A0D6Z6Q4_9BACI</name>
<evidence type="ECO:0000256" key="7">
    <source>
        <dbReference type="ARBA" id="ARBA00023136"/>
    </source>
</evidence>
<keyword evidence="6 8" id="KW-0129">CBS domain</keyword>
<dbReference type="PROSITE" id="PS51371">
    <property type="entry name" value="CBS"/>
    <property type="match status" value="2"/>
</dbReference>
<dbReference type="InterPro" id="IPR044751">
    <property type="entry name" value="Ion_transp-like_CBS"/>
</dbReference>
<dbReference type="PROSITE" id="PS51846">
    <property type="entry name" value="CNNM"/>
    <property type="match status" value="1"/>
</dbReference>
<dbReference type="PANTHER" id="PTHR22777:SF17">
    <property type="entry name" value="UPF0053 PROTEIN SLL0260"/>
    <property type="match status" value="1"/>
</dbReference>
<dbReference type="InterPro" id="IPR000644">
    <property type="entry name" value="CBS_dom"/>
</dbReference>
<keyword evidence="3 9" id="KW-0812">Transmembrane</keyword>
<reference evidence="13 14" key="1">
    <citation type="submission" date="2015-01" db="EMBL/GenBank/DDBJ databases">
        <title>Draft genome sequences of the supercritical CO2 tolerant bacteria Bacillus subterraneus MITOT1 and Bacillus cereus MIT0214.</title>
        <authorList>
            <person name="Peet K.C."/>
            <person name="Thompson J.R."/>
        </authorList>
    </citation>
    <scope>NUCLEOTIDE SEQUENCE [LARGE SCALE GENOMIC DNA]</scope>
    <source>
        <strain evidence="13 14">MITOT1</strain>
    </source>
</reference>
<evidence type="ECO:0000259" key="12">
    <source>
        <dbReference type="PROSITE" id="PS51846"/>
    </source>
</evidence>
<evidence type="ECO:0000256" key="6">
    <source>
        <dbReference type="ARBA" id="ARBA00023122"/>
    </source>
</evidence>
<evidence type="ECO:0000256" key="5">
    <source>
        <dbReference type="ARBA" id="ARBA00022989"/>
    </source>
</evidence>
<dbReference type="CDD" id="cd04590">
    <property type="entry name" value="CBS_pair_CorC_HlyC_assoc"/>
    <property type="match status" value="1"/>
</dbReference>
<keyword evidence="14" id="KW-1185">Reference proteome</keyword>
<accession>A0A0D6Z6Q4</accession>
<dbReference type="PANTHER" id="PTHR22777">
    <property type="entry name" value="HEMOLYSIN-RELATED"/>
    <property type="match status" value="1"/>
</dbReference>
<organism evidence="13 14">
    <name type="scientific">Mesobacillus subterraneus</name>
    <dbReference type="NCBI Taxonomy" id="285983"/>
    <lineage>
        <taxon>Bacteria</taxon>
        <taxon>Bacillati</taxon>
        <taxon>Bacillota</taxon>
        <taxon>Bacilli</taxon>
        <taxon>Bacillales</taxon>
        <taxon>Bacillaceae</taxon>
        <taxon>Mesobacillus</taxon>
    </lineage>
</organism>
<feature type="domain" description="CNNM transmembrane" evidence="12">
    <location>
        <begin position="15"/>
        <end position="219"/>
    </location>
</feature>
<feature type="transmembrane region" description="Helical" evidence="10">
    <location>
        <begin position="120"/>
        <end position="141"/>
    </location>
</feature>
<evidence type="ECO:0000256" key="1">
    <source>
        <dbReference type="ARBA" id="ARBA00004141"/>
    </source>
</evidence>
<comment type="similarity">
    <text evidence="2">Belongs to the UPF0053 family.</text>
</comment>
<dbReference type="GO" id="GO:0005886">
    <property type="term" value="C:plasma membrane"/>
    <property type="evidence" value="ECO:0007669"/>
    <property type="project" value="TreeGrafter"/>
</dbReference>
<dbReference type="Proteomes" id="UP000032512">
    <property type="component" value="Unassembled WGS sequence"/>
</dbReference>
<evidence type="ECO:0000313" key="13">
    <source>
        <dbReference type="EMBL" id="KIY20985.1"/>
    </source>
</evidence>
<evidence type="ECO:0000256" key="8">
    <source>
        <dbReference type="PROSITE-ProRule" id="PRU00703"/>
    </source>
</evidence>
<evidence type="ECO:0000256" key="2">
    <source>
        <dbReference type="ARBA" id="ARBA00006337"/>
    </source>
</evidence>
<keyword evidence="5 9" id="KW-1133">Transmembrane helix</keyword>
<comment type="subcellular location">
    <subcellularLocation>
        <location evidence="1">Membrane</location>
        <topology evidence="1">Multi-pass membrane protein</topology>
    </subcellularLocation>
</comment>
<dbReference type="SMART" id="SM01091">
    <property type="entry name" value="CorC_HlyC"/>
    <property type="match status" value="1"/>
</dbReference>